<gene>
    <name evidence="3" type="ORF">Lade_0327</name>
    <name evidence="4" type="ORF">NCTC12735_00758</name>
</gene>
<accession>A0A0W0R3N6</accession>
<dbReference type="RefSeq" id="WP_058461409.1">
    <property type="nucleotide sequence ID" value="NZ_CAAAHS010000008.1"/>
</dbReference>
<dbReference type="SUPFAM" id="SSF48695">
    <property type="entry name" value="Multiheme cytochromes"/>
    <property type="match status" value="1"/>
</dbReference>
<dbReference type="InterPro" id="IPR036280">
    <property type="entry name" value="Multihaem_cyt_sf"/>
</dbReference>
<keyword evidence="5" id="KW-1185">Reference proteome</keyword>
<feature type="compositionally biased region" description="Basic and acidic residues" evidence="1">
    <location>
        <begin position="60"/>
        <end position="72"/>
    </location>
</feature>
<evidence type="ECO:0000313" key="6">
    <source>
        <dbReference type="Proteomes" id="UP000281170"/>
    </source>
</evidence>
<dbReference type="EMBL" id="LR134420">
    <property type="protein sequence ID" value="VEH85135.1"/>
    <property type="molecule type" value="Genomic_DNA"/>
</dbReference>
<dbReference type="InterPro" id="IPR013429">
    <property type="entry name" value="Regulatory_FmdB_Zinc_ribbon"/>
</dbReference>
<dbReference type="KEGG" id="ladl:NCTC12735_00758"/>
<dbReference type="PANTHER" id="PTHR34404">
    <property type="entry name" value="REGULATORY PROTEIN, FMDB FAMILY"/>
    <property type="match status" value="1"/>
</dbReference>
<reference evidence="4 6" key="2">
    <citation type="submission" date="2018-12" db="EMBL/GenBank/DDBJ databases">
        <authorList>
            <consortium name="Pathogen Informatics"/>
        </authorList>
    </citation>
    <scope>NUCLEOTIDE SEQUENCE [LARGE SCALE GENOMIC DNA]</scope>
    <source>
        <strain evidence="4 6">NCTC12735</strain>
        <plasmid evidence="6">11</plasmid>
    </source>
</reference>
<protein>
    <submittedName>
        <fullName evidence="4">Type I antifreeze protein</fullName>
    </submittedName>
    <submittedName>
        <fullName evidence="3">Zinc ribbon domain protein</fullName>
    </submittedName>
</protein>
<dbReference type="AlphaFoldDB" id="A0A0W0R3N6"/>
<dbReference type="SMART" id="SM00834">
    <property type="entry name" value="CxxC_CXXC_SSSS"/>
    <property type="match status" value="1"/>
</dbReference>
<dbReference type="Proteomes" id="UP000054859">
    <property type="component" value="Unassembled WGS sequence"/>
</dbReference>
<keyword evidence="4" id="KW-0614">Plasmid</keyword>
<evidence type="ECO:0000313" key="4">
    <source>
        <dbReference type="EMBL" id="VEH85135.1"/>
    </source>
</evidence>
<dbReference type="Proteomes" id="UP000281170">
    <property type="component" value="Plasmid 11"/>
</dbReference>
<reference evidence="3 5" key="1">
    <citation type="submission" date="2015-11" db="EMBL/GenBank/DDBJ databases">
        <title>Identification of large and diverse effector repertoires of 38 Legionella species.</title>
        <authorList>
            <person name="Burstein D."/>
            <person name="Amaro F."/>
            <person name="Zusman T."/>
            <person name="Lifshitz Z."/>
            <person name="Cohen O."/>
            <person name="Gilbert J.A."/>
            <person name="Pupko T."/>
            <person name="Shuman H.A."/>
            <person name="Segal G."/>
        </authorList>
    </citation>
    <scope>NUCLEOTIDE SEQUENCE [LARGE SCALE GENOMIC DNA]</scope>
    <source>
        <strain evidence="3 5">1762-AUS-E</strain>
    </source>
</reference>
<evidence type="ECO:0000313" key="3">
    <source>
        <dbReference type="EMBL" id="KTC65669.1"/>
    </source>
</evidence>
<evidence type="ECO:0000259" key="2">
    <source>
        <dbReference type="SMART" id="SM00834"/>
    </source>
</evidence>
<dbReference type="PANTHER" id="PTHR34404:SF2">
    <property type="entry name" value="CONSERVED SERINE RICH PROTEIN"/>
    <property type="match status" value="1"/>
</dbReference>
<proteinExistence type="predicted"/>
<geneLocation type="plasmid" evidence="4 6">
    <name>11</name>
</geneLocation>
<evidence type="ECO:0000313" key="5">
    <source>
        <dbReference type="Proteomes" id="UP000054859"/>
    </source>
</evidence>
<dbReference type="Pfam" id="PF09723">
    <property type="entry name" value="Zn_ribbon_8"/>
    <property type="match status" value="1"/>
</dbReference>
<organism evidence="3 5">
    <name type="scientific">Legionella adelaidensis</name>
    <dbReference type="NCBI Taxonomy" id="45056"/>
    <lineage>
        <taxon>Bacteria</taxon>
        <taxon>Pseudomonadati</taxon>
        <taxon>Pseudomonadota</taxon>
        <taxon>Gammaproteobacteria</taxon>
        <taxon>Legionellales</taxon>
        <taxon>Legionellaceae</taxon>
        <taxon>Legionella</taxon>
    </lineage>
</organism>
<sequence length="96" mass="10697">MPIYEYQCNNCHHEFDLMQKIADAPVKQCPECHKESVVRIVSPAGFQLKGTGWYVTDFKDKDKKKATPKKEATNSTASSENKAAESKSSTKKGEGD</sequence>
<dbReference type="PATRIC" id="fig|45056.6.peg.334"/>
<feature type="domain" description="Putative regulatory protein FmdB zinc ribbon" evidence="2">
    <location>
        <begin position="1"/>
        <end position="42"/>
    </location>
</feature>
<name>A0A0W0R3N6_9GAMM</name>
<feature type="region of interest" description="Disordered" evidence="1">
    <location>
        <begin position="60"/>
        <end position="96"/>
    </location>
</feature>
<dbReference type="OrthoDB" id="9813321at2"/>
<evidence type="ECO:0000256" key="1">
    <source>
        <dbReference type="SAM" id="MobiDB-lite"/>
    </source>
</evidence>
<dbReference type="EMBL" id="LNKA01000001">
    <property type="protein sequence ID" value="KTC65669.1"/>
    <property type="molecule type" value="Genomic_DNA"/>
</dbReference>
<dbReference type="STRING" id="45056.Lade_0327"/>
<dbReference type="NCBIfam" id="TIGR02605">
    <property type="entry name" value="CxxC_CxxC_SSSS"/>
    <property type="match status" value="1"/>
</dbReference>